<feature type="region of interest" description="Disordered" evidence="6">
    <location>
        <begin position="625"/>
        <end position="670"/>
    </location>
</feature>
<feature type="compositionally biased region" description="Acidic residues" evidence="6">
    <location>
        <begin position="474"/>
        <end position="484"/>
    </location>
</feature>
<dbReference type="SMART" id="SM01401">
    <property type="entry name" value="Sds3"/>
    <property type="match status" value="1"/>
</dbReference>
<feature type="region of interest" description="Disordered" evidence="6">
    <location>
        <begin position="133"/>
        <end position="157"/>
    </location>
</feature>
<organism evidence="7 8">
    <name type="scientific">Ascochyta lentis</name>
    <dbReference type="NCBI Taxonomy" id="205686"/>
    <lineage>
        <taxon>Eukaryota</taxon>
        <taxon>Fungi</taxon>
        <taxon>Dikarya</taxon>
        <taxon>Ascomycota</taxon>
        <taxon>Pezizomycotina</taxon>
        <taxon>Dothideomycetes</taxon>
        <taxon>Pleosporomycetidae</taxon>
        <taxon>Pleosporales</taxon>
        <taxon>Pleosporineae</taxon>
        <taxon>Didymellaceae</taxon>
        <taxon>Ascochyta</taxon>
    </lineage>
</organism>
<gene>
    <name evidence="7" type="ORF">EKO04_001245</name>
</gene>
<evidence type="ECO:0000313" key="8">
    <source>
        <dbReference type="Proteomes" id="UP000651452"/>
    </source>
</evidence>
<dbReference type="AlphaFoldDB" id="A0A8H7JD84"/>
<feature type="region of interest" description="Disordered" evidence="6">
    <location>
        <begin position="369"/>
        <end position="396"/>
    </location>
</feature>
<reference evidence="7" key="1">
    <citation type="submission" date="2018-12" db="EMBL/GenBank/DDBJ databases">
        <authorList>
            <person name="Syme R.A."/>
            <person name="Farfan-Caceres L."/>
            <person name="Lichtenzveig J."/>
        </authorList>
    </citation>
    <scope>NUCLEOTIDE SEQUENCE</scope>
    <source>
        <strain evidence="7">Al4</strain>
    </source>
</reference>
<sequence length="670" mass="73002">MNVHGQGKLRRLKTQAHVSEVTLVPCAGVEMEEQMMSAVGEWESALAECSLVPAVMLPEPSAGSSHVDQVTVITLEYAFHTRDIRPPTGAFAPKPALAPASACTTCRSFNLPTHSSRRPPPFTVAMVRNGSLEPADNFPLGHSATSPQPQPSKRDKRRNMLAEKLSEMMATFSDNRDSHYRAQLAALQADINLIMKADPYKNEPLEDNGEEASELITQIMGNNVPTAPSAGTDYVAQCGKYYSRFVDAVNDAMEERDYNLTMLYNKHENSKNEIENSHLYKVRIAEEEHKYLAATVRERLIASIQQRSNRLRREKEQLDISDSNAMLLHPNQFSIGHPASPGGPQAPRKTRRTGHKFGGEAEEVAVAAEKSRKRKLFDENEIDSPGPSGRNVEAGNASPYREAKARTMHTQFEASAYSLDRLFTEKELNMAMTKATNAASHFFAKMRPNEASNTETTTNGHAHTNGDHASENGDLPDADQDSDEVPGATDMARQVSSNPHATRGATRSTTSITNGQIPFIYNPPFVLDAKIFQKVNASAPTPPPLAPQDVDQDLKLMLREARPDDELNERLLQAACQPVKARDYQVQPPGFQEPVNEITSHVRTVVPHLEVGGMGGVPMSAQSSMAGYSDAGGSTPMGRFGESSTSGHGGGVPMARTASGRGRGRGRGQG</sequence>
<feature type="compositionally biased region" description="Polar residues" evidence="6">
    <location>
        <begin position="494"/>
        <end position="510"/>
    </location>
</feature>
<reference evidence="7" key="2">
    <citation type="submission" date="2020-09" db="EMBL/GenBank/DDBJ databases">
        <title>Reference genome assembly for Australian Ascochyta lentis isolate Al4.</title>
        <authorList>
            <person name="Lee R.C."/>
            <person name="Farfan-Caceres L.M."/>
            <person name="Debler J.W."/>
            <person name="Williams A.H."/>
            <person name="Henares B.M."/>
        </authorList>
    </citation>
    <scope>NUCLEOTIDE SEQUENCE</scope>
    <source>
        <strain evidence="7">Al4</strain>
    </source>
</reference>
<dbReference type="OrthoDB" id="70376at2759"/>
<accession>A0A8H7JD84</accession>
<keyword evidence="5" id="KW-0539">Nucleus</keyword>
<feature type="region of interest" description="Disordered" evidence="6">
    <location>
        <begin position="450"/>
        <end position="486"/>
    </location>
</feature>
<evidence type="ECO:0000256" key="2">
    <source>
        <dbReference type="ARBA" id="ARBA00022491"/>
    </source>
</evidence>
<dbReference type="GO" id="GO:0005654">
    <property type="term" value="C:nucleoplasm"/>
    <property type="evidence" value="ECO:0007669"/>
    <property type="project" value="UniProtKB-ARBA"/>
</dbReference>
<evidence type="ECO:0000256" key="5">
    <source>
        <dbReference type="ARBA" id="ARBA00023242"/>
    </source>
</evidence>
<keyword evidence="4" id="KW-0804">Transcription</keyword>
<proteinExistence type="predicted"/>
<comment type="caution">
    <text evidence="7">The sequence shown here is derived from an EMBL/GenBank/DDBJ whole genome shotgun (WGS) entry which is preliminary data.</text>
</comment>
<feature type="region of interest" description="Disordered" evidence="6">
    <location>
        <begin position="334"/>
        <end position="354"/>
    </location>
</feature>
<dbReference type="EMBL" id="RZGK01000003">
    <property type="protein sequence ID" value="KAF9700662.1"/>
    <property type="molecule type" value="Genomic_DNA"/>
</dbReference>
<feature type="region of interest" description="Disordered" evidence="6">
    <location>
        <begin position="491"/>
        <end position="510"/>
    </location>
</feature>
<evidence type="ECO:0000256" key="3">
    <source>
        <dbReference type="ARBA" id="ARBA00023015"/>
    </source>
</evidence>
<keyword evidence="8" id="KW-1185">Reference proteome</keyword>
<feature type="compositionally biased region" description="Polar residues" evidence="6">
    <location>
        <begin position="450"/>
        <end position="462"/>
    </location>
</feature>
<evidence type="ECO:0000256" key="6">
    <source>
        <dbReference type="SAM" id="MobiDB-lite"/>
    </source>
</evidence>
<evidence type="ECO:0000313" key="7">
    <source>
        <dbReference type="EMBL" id="KAF9700662.1"/>
    </source>
</evidence>
<comment type="subcellular location">
    <subcellularLocation>
        <location evidence="1">Nucleus</location>
    </subcellularLocation>
</comment>
<dbReference type="Pfam" id="PF08598">
    <property type="entry name" value="Sds3"/>
    <property type="match status" value="1"/>
</dbReference>
<dbReference type="InterPro" id="IPR013907">
    <property type="entry name" value="Sds3"/>
</dbReference>
<evidence type="ECO:0000256" key="4">
    <source>
        <dbReference type="ARBA" id="ARBA00023163"/>
    </source>
</evidence>
<keyword evidence="3" id="KW-0805">Transcription regulation</keyword>
<dbReference type="PANTHER" id="PTHR21964">
    <property type="entry name" value="BREAST CANCER METASTASIS-SUPPRESSOR 1"/>
    <property type="match status" value="1"/>
</dbReference>
<protein>
    <submittedName>
        <fullName evidence="7">Uncharacterized protein</fullName>
    </submittedName>
</protein>
<name>A0A8H7JD84_9PLEO</name>
<dbReference type="GO" id="GO:0010468">
    <property type="term" value="P:regulation of gene expression"/>
    <property type="evidence" value="ECO:0007669"/>
    <property type="project" value="UniProtKB-ARBA"/>
</dbReference>
<evidence type="ECO:0000256" key="1">
    <source>
        <dbReference type="ARBA" id="ARBA00004123"/>
    </source>
</evidence>
<dbReference type="Proteomes" id="UP000651452">
    <property type="component" value="Unassembled WGS sequence"/>
</dbReference>
<keyword evidence="2" id="KW-0678">Repressor</keyword>